<dbReference type="Gene3D" id="3.30.1390.20">
    <property type="entry name" value="Ribosomal protein L30, ferredoxin-like fold domain"/>
    <property type="match status" value="1"/>
</dbReference>
<organism evidence="8 9">
    <name type="scientific">Pseudonocardia charpentierae</name>
    <dbReference type="NCBI Taxonomy" id="3075545"/>
    <lineage>
        <taxon>Bacteria</taxon>
        <taxon>Bacillati</taxon>
        <taxon>Actinomycetota</taxon>
        <taxon>Actinomycetes</taxon>
        <taxon>Pseudonocardiales</taxon>
        <taxon>Pseudonocardiaceae</taxon>
        <taxon>Pseudonocardia</taxon>
    </lineage>
</organism>
<evidence type="ECO:0000256" key="5">
    <source>
        <dbReference type="HAMAP-Rule" id="MF_01371"/>
    </source>
</evidence>
<name>A0ABU2N4U8_9PSEU</name>
<keyword evidence="3 5" id="KW-0689">Ribosomal protein</keyword>
<evidence type="ECO:0000256" key="3">
    <source>
        <dbReference type="ARBA" id="ARBA00022980"/>
    </source>
</evidence>
<evidence type="ECO:0000256" key="6">
    <source>
        <dbReference type="RuleBase" id="RU003734"/>
    </source>
</evidence>
<dbReference type="HAMAP" id="MF_01371_B">
    <property type="entry name" value="Ribosomal_uL30_B"/>
    <property type="match status" value="1"/>
</dbReference>
<feature type="domain" description="Large ribosomal subunit protein uL30-like ferredoxin-like fold" evidence="7">
    <location>
        <begin position="9"/>
        <end position="59"/>
    </location>
</feature>
<sequence length="65" mass="7374">MAQTNSTRLKITQVRSTIGGKQNQRATLLSLGLRKIRQSVERDDTPQIRGMIRTVRHLVTVEEVS</sequence>
<dbReference type="NCBIfam" id="TIGR01308">
    <property type="entry name" value="rpmD_bact"/>
    <property type="match status" value="1"/>
</dbReference>
<dbReference type="PIRSF" id="PIRSF002211">
    <property type="entry name" value="Ribosomal_L30_bac-type"/>
    <property type="match status" value="1"/>
</dbReference>
<protein>
    <recommendedName>
        <fullName evidence="5">Large ribosomal subunit protein uL30</fullName>
    </recommendedName>
</protein>
<proteinExistence type="inferred from homology"/>
<keyword evidence="9" id="KW-1185">Reference proteome</keyword>
<dbReference type="PANTHER" id="PTHR15892">
    <property type="entry name" value="MITOCHONDRIAL RIBOSOMAL PROTEIN L30"/>
    <property type="match status" value="1"/>
</dbReference>
<reference evidence="9" key="1">
    <citation type="submission" date="2023-07" db="EMBL/GenBank/DDBJ databases">
        <title>30 novel species of actinomycetes from the DSMZ collection.</title>
        <authorList>
            <person name="Nouioui I."/>
        </authorList>
    </citation>
    <scope>NUCLEOTIDE SEQUENCE [LARGE SCALE GENOMIC DNA]</scope>
    <source>
        <strain evidence="9">DSM 45834</strain>
    </source>
</reference>
<evidence type="ECO:0000313" key="8">
    <source>
        <dbReference type="EMBL" id="MDT0348627.1"/>
    </source>
</evidence>
<comment type="subunit">
    <text evidence="2 5">Part of the 50S ribosomal subunit.</text>
</comment>
<dbReference type="InterPro" id="IPR005996">
    <property type="entry name" value="Ribosomal_uL30_bac-type"/>
</dbReference>
<dbReference type="InterPro" id="IPR036919">
    <property type="entry name" value="Ribo_uL30_ferredoxin-like_sf"/>
</dbReference>
<evidence type="ECO:0000313" key="9">
    <source>
        <dbReference type="Proteomes" id="UP001183202"/>
    </source>
</evidence>
<dbReference type="RefSeq" id="WP_311554908.1">
    <property type="nucleotide sequence ID" value="NZ_JAVREJ010000002.1"/>
</dbReference>
<comment type="similarity">
    <text evidence="1 5 6">Belongs to the universal ribosomal protein uL30 family.</text>
</comment>
<dbReference type="SUPFAM" id="SSF55129">
    <property type="entry name" value="Ribosomal protein L30p/L7e"/>
    <property type="match status" value="1"/>
</dbReference>
<evidence type="ECO:0000256" key="4">
    <source>
        <dbReference type="ARBA" id="ARBA00023274"/>
    </source>
</evidence>
<evidence type="ECO:0000259" key="7">
    <source>
        <dbReference type="Pfam" id="PF00327"/>
    </source>
</evidence>
<dbReference type="PANTHER" id="PTHR15892:SF2">
    <property type="entry name" value="LARGE RIBOSOMAL SUBUNIT PROTEIN UL30M"/>
    <property type="match status" value="1"/>
</dbReference>
<keyword evidence="4 5" id="KW-0687">Ribonucleoprotein</keyword>
<dbReference type="GO" id="GO:0005840">
    <property type="term" value="C:ribosome"/>
    <property type="evidence" value="ECO:0007669"/>
    <property type="project" value="UniProtKB-KW"/>
</dbReference>
<dbReference type="PROSITE" id="PS00634">
    <property type="entry name" value="RIBOSOMAL_L30"/>
    <property type="match status" value="1"/>
</dbReference>
<evidence type="ECO:0000256" key="1">
    <source>
        <dbReference type="ARBA" id="ARBA00007594"/>
    </source>
</evidence>
<dbReference type="Pfam" id="PF00327">
    <property type="entry name" value="Ribosomal_L30"/>
    <property type="match status" value="1"/>
</dbReference>
<dbReference type="EMBL" id="JAVREJ010000002">
    <property type="protein sequence ID" value="MDT0348627.1"/>
    <property type="molecule type" value="Genomic_DNA"/>
</dbReference>
<gene>
    <name evidence="5 8" type="primary">rpmD</name>
    <name evidence="8" type="ORF">RM445_03730</name>
</gene>
<dbReference type="InterPro" id="IPR016082">
    <property type="entry name" value="Ribosomal_uL30_ferredoxin-like"/>
</dbReference>
<dbReference type="CDD" id="cd01658">
    <property type="entry name" value="Ribosomal_L30"/>
    <property type="match status" value="1"/>
</dbReference>
<evidence type="ECO:0000256" key="2">
    <source>
        <dbReference type="ARBA" id="ARBA00011838"/>
    </source>
</evidence>
<comment type="caution">
    <text evidence="8">The sequence shown here is derived from an EMBL/GenBank/DDBJ whole genome shotgun (WGS) entry which is preliminary data.</text>
</comment>
<accession>A0ABU2N4U8</accession>
<dbReference type="InterPro" id="IPR018038">
    <property type="entry name" value="Ribosomal_uL30_CS"/>
</dbReference>
<dbReference type="Proteomes" id="UP001183202">
    <property type="component" value="Unassembled WGS sequence"/>
</dbReference>